<feature type="compositionally biased region" description="Basic residues" evidence="10">
    <location>
        <begin position="288"/>
        <end position="303"/>
    </location>
</feature>
<keyword evidence="6" id="KW-0378">Hydrolase</keyword>
<dbReference type="AlphaFoldDB" id="A0A671Y0T3"/>
<feature type="compositionally biased region" description="Low complexity" evidence="10">
    <location>
        <begin position="377"/>
        <end position="389"/>
    </location>
</feature>
<dbReference type="SUPFAM" id="SSF48619">
    <property type="entry name" value="Phospholipase A2, PLA2"/>
    <property type="match status" value="1"/>
</dbReference>
<reference evidence="13" key="3">
    <citation type="submission" date="2025-09" db="UniProtKB">
        <authorList>
            <consortium name="Ensembl"/>
        </authorList>
    </citation>
    <scope>IDENTIFICATION</scope>
</reference>
<feature type="compositionally biased region" description="Low complexity" evidence="10">
    <location>
        <begin position="311"/>
        <end position="325"/>
    </location>
</feature>
<evidence type="ECO:0000313" key="13">
    <source>
        <dbReference type="Ensembl" id="ENSSAUP00010056042.1"/>
    </source>
</evidence>
<comment type="subcellular location">
    <subcellularLocation>
        <location evidence="2">Secreted</location>
    </subcellularLocation>
</comment>
<dbReference type="InterPro" id="IPR036444">
    <property type="entry name" value="PLipase_A2_dom_sf"/>
</dbReference>
<keyword evidence="9" id="KW-1015">Disulfide bond</keyword>
<dbReference type="Ensembl" id="ENSSAUT00010058879.1">
    <property type="protein sequence ID" value="ENSSAUP00010056042.1"/>
    <property type="gene ID" value="ENSSAUG00010023029.1"/>
</dbReference>
<evidence type="ECO:0000256" key="6">
    <source>
        <dbReference type="ARBA" id="ARBA00022801"/>
    </source>
</evidence>
<dbReference type="GO" id="GO:0005576">
    <property type="term" value="C:extracellular region"/>
    <property type="evidence" value="ECO:0007669"/>
    <property type="project" value="UniProtKB-SubCell"/>
</dbReference>
<evidence type="ECO:0000256" key="11">
    <source>
        <dbReference type="SAM" id="SignalP"/>
    </source>
</evidence>
<dbReference type="Proteomes" id="UP000472265">
    <property type="component" value="Chromosome 5"/>
</dbReference>
<dbReference type="PANTHER" id="PTHR12253">
    <property type="entry name" value="RH14732P"/>
    <property type="match status" value="1"/>
</dbReference>
<evidence type="ECO:0000256" key="8">
    <source>
        <dbReference type="ARBA" id="ARBA00023098"/>
    </source>
</evidence>
<feature type="region of interest" description="Disordered" evidence="10">
    <location>
        <begin position="257"/>
        <end position="326"/>
    </location>
</feature>
<dbReference type="Gene3D" id="1.20.90.10">
    <property type="entry name" value="Phospholipase A2 domain"/>
    <property type="match status" value="1"/>
</dbReference>
<keyword evidence="14" id="KW-1185">Reference proteome</keyword>
<dbReference type="GO" id="GO:0006644">
    <property type="term" value="P:phospholipid metabolic process"/>
    <property type="evidence" value="ECO:0007669"/>
    <property type="project" value="InterPro"/>
</dbReference>
<protein>
    <recommendedName>
        <fullName evidence="3">phospholipase A2</fullName>
        <ecNumber evidence="3">3.1.1.4</ecNumber>
    </recommendedName>
</protein>
<reference evidence="13" key="1">
    <citation type="submission" date="2021-04" db="EMBL/GenBank/DDBJ databases">
        <authorList>
            <consortium name="Wellcome Sanger Institute Data Sharing"/>
        </authorList>
    </citation>
    <scope>NUCLEOTIDE SEQUENCE [LARGE SCALE GENOMIC DNA]</scope>
</reference>
<dbReference type="CDD" id="cd04704">
    <property type="entry name" value="PLA2_bee_venom_like"/>
    <property type="match status" value="1"/>
</dbReference>
<dbReference type="InterPro" id="IPR016090">
    <property type="entry name" value="PLA2-like_dom"/>
</dbReference>
<dbReference type="EC" id="3.1.1.4" evidence="3"/>
<organism evidence="13 14">
    <name type="scientific">Sparus aurata</name>
    <name type="common">Gilthead sea bream</name>
    <dbReference type="NCBI Taxonomy" id="8175"/>
    <lineage>
        <taxon>Eukaryota</taxon>
        <taxon>Metazoa</taxon>
        <taxon>Chordata</taxon>
        <taxon>Craniata</taxon>
        <taxon>Vertebrata</taxon>
        <taxon>Euteleostomi</taxon>
        <taxon>Actinopterygii</taxon>
        <taxon>Neopterygii</taxon>
        <taxon>Teleostei</taxon>
        <taxon>Neoteleostei</taxon>
        <taxon>Acanthomorphata</taxon>
        <taxon>Eupercaria</taxon>
        <taxon>Spariformes</taxon>
        <taxon>Sparidae</taxon>
        <taxon>Sparus</taxon>
    </lineage>
</organism>
<name>A0A671Y0T3_SPAAU</name>
<feature type="signal peptide" evidence="11">
    <location>
        <begin position="1"/>
        <end position="21"/>
    </location>
</feature>
<feature type="domain" description="Phospholipase A2-like central" evidence="12">
    <location>
        <begin position="138"/>
        <end position="232"/>
    </location>
</feature>
<evidence type="ECO:0000256" key="1">
    <source>
        <dbReference type="ARBA" id="ARBA00001913"/>
    </source>
</evidence>
<dbReference type="PROSITE" id="PS00118">
    <property type="entry name" value="PA2_HIS"/>
    <property type="match status" value="1"/>
</dbReference>
<dbReference type="InterPro" id="IPR033113">
    <property type="entry name" value="PLA2_histidine"/>
</dbReference>
<evidence type="ECO:0000256" key="10">
    <source>
        <dbReference type="SAM" id="MobiDB-lite"/>
    </source>
</evidence>
<proteinExistence type="predicted"/>
<accession>A0A671Y0T3</accession>
<evidence type="ECO:0000256" key="5">
    <source>
        <dbReference type="ARBA" id="ARBA00022723"/>
    </source>
</evidence>
<feature type="compositionally biased region" description="Polar residues" evidence="10">
    <location>
        <begin position="269"/>
        <end position="282"/>
    </location>
</feature>
<reference evidence="13" key="2">
    <citation type="submission" date="2025-08" db="UniProtKB">
        <authorList>
            <consortium name="Ensembl"/>
        </authorList>
    </citation>
    <scope>IDENTIFICATION</scope>
</reference>
<dbReference type="GO" id="GO:0004623">
    <property type="term" value="F:phospholipase A2 activity"/>
    <property type="evidence" value="ECO:0007669"/>
    <property type="project" value="UniProtKB-EC"/>
</dbReference>
<evidence type="ECO:0000259" key="12">
    <source>
        <dbReference type="Pfam" id="PF05826"/>
    </source>
</evidence>
<evidence type="ECO:0000313" key="14">
    <source>
        <dbReference type="Proteomes" id="UP000472265"/>
    </source>
</evidence>
<feature type="chain" id="PRO_5025353217" description="phospholipase A2" evidence="11">
    <location>
        <begin position="22"/>
        <end position="474"/>
    </location>
</feature>
<dbReference type="GeneTree" id="ENSGT00940000165179"/>
<keyword evidence="7" id="KW-0106">Calcium</keyword>
<keyword evidence="8" id="KW-0443">Lipid metabolism</keyword>
<evidence type="ECO:0000256" key="2">
    <source>
        <dbReference type="ARBA" id="ARBA00004613"/>
    </source>
</evidence>
<keyword evidence="11" id="KW-0732">Signal</keyword>
<feature type="compositionally biased region" description="Low complexity" evidence="10">
    <location>
        <begin position="399"/>
        <end position="410"/>
    </location>
</feature>
<keyword evidence="5" id="KW-0479">Metal-binding</keyword>
<dbReference type="FunFam" id="1.20.90.10:FF:000002">
    <property type="entry name" value="Phospholipase A2 group III"/>
    <property type="match status" value="1"/>
</dbReference>
<sequence length="474" mass="52476">MQNGCFLQVLFALSLLILSKAQYVIGSDPSCVRSSPAEDGRTRVTFLREDAAGVRSLYLSLWSEDARLLSCEGHADPAATVGYGALCDRGGTQDQEIMQRFNISALLAPDAPCAPKFSRRVRRDGTEGKSRRKRAWFFPGTLWCGTGSKAAKYEQLGMFEHADRCCREHDHCPHIIPALTVNYGVFNSKFFTVSHCDCDQRFRQCLSGVNDSIASMVGYSFFSILQVPCFELQQKRRCTELYWSGMKLSRVAPSQMPSISRAHKITPSMDISLSRAPNNSTLMPDKKRAGKKKNTRKGQKTPPRKTTNAHPQTTSTTQKPTAATAMNKTTKSCKILPTQSPCCGFRTPLRGDTFQPHCKTCQKQNTTTHTATVRPSTTTHGLPVTVTTHSTASPKRDTWSTATSATPATTKLKRAASTEVGRPERQMDSHLLWNNTNQEPMRGTKAPNRHSVRGLKLNSALHNLTGECMQLLTL</sequence>
<comment type="cofactor">
    <cofactor evidence="1">
        <name>Ca(2+)</name>
        <dbReference type="ChEBI" id="CHEBI:29108"/>
    </cofactor>
</comment>
<keyword evidence="4" id="KW-0964">Secreted</keyword>
<evidence type="ECO:0000256" key="4">
    <source>
        <dbReference type="ARBA" id="ARBA00022525"/>
    </source>
</evidence>
<feature type="region of interest" description="Disordered" evidence="10">
    <location>
        <begin position="372"/>
        <end position="424"/>
    </location>
</feature>
<dbReference type="Pfam" id="PF05826">
    <property type="entry name" value="Phospholip_A2_2"/>
    <property type="match status" value="1"/>
</dbReference>
<dbReference type="GO" id="GO:0050482">
    <property type="term" value="P:arachidonate secretion"/>
    <property type="evidence" value="ECO:0007669"/>
    <property type="project" value="InterPro"/>
</dbReference>
<dbReference type="GO" id="GO:0046872">
    <property type="term" value="F:metal ion binding"/>
    <property type="evidence" value="ECO:0007669"/>
    <property type="project" value="UniProtKB-KW"/>
</dbReference>
<evidence type="ECO:0000256" key="3">
    <source>
        <dbReference type="ARBA" id="ARBA00013278"/>
    </source>
</evidence>
<evidence type="ECO:0000256" key="7">
    <source>
        <dbReference type="ARBA" id="ARBA00022837"/>
    </source>
</evidence>
<evidence type="ECO:0000256" key="9">
    <source>
        <dbReference type="ARBA" id="ARBA00023157"/>
    </source>
</evidence>